<feature type="transmembrane region" description="Helical" evidence="6">
    <location>
        <begin position="105"/>
        <end position="125"/>
    </location>
</feature>
<feature type="transmembrane region" description="Helical" evidence="6">
    <location>
        <begin position="345"/>
        <end position="364"/>
    </location>
</feature>
<feature type="transmembrane region" description="Helical" evidence="6">
    <location>
        <begin position="21"/>
        <end position="43"/>
    </location>
</feature>
<dbReference type="PANTHER" id="PTHR30341">
    <property type="entry name" value="SODIUM ION/PROTON ANTIPORTER NHAA-RELATED"/>
    <property type="match status" value="1"/>
</dbReference>
<evidence type="ECO:0000256" key="5">
    <source>
        <dbReference type="ARBA" id="ARBA00023136"/>
    </source>
</evidence>
<dbReference type="InterPro" id="IPR004670">
    <property type="entry name" value="NhaA"/>
</dbReference>
<feature type="transmembrane region" description="Helical" evidence="6">
    <location>
        <begin position="268"/>
        <end position="287"/>
    </location>
</feature>
<feature type="transmembrane region" description="Helical" evidence="6">
    <location>
        <begin position="192"/>
        <end position="208"/>
    </location>
</feature>
<dbReference type="Pfam" id="PF06965">
    <property type="entry name" value="Na_H_antiport_1"/>
    <property type="match status" value="1"/>
</dbReference>
<keyword evidence="5 6" id="KW-0472">Membrane</keyword>
<dbReference type="HAMAP" id="MF_01844">
    <property type="entry name" value="NhaA"/>
    <property type="match status" value="1"/>
</dbReference>
<name>A0A6J7M8X5_9ZZZZ</name>
<evidence type="ECO:0000256" key="1">
    <source>
        <dbReference type="ARBA" id="ARBA00004429"/>
    </source>
</evidence>
<dbReference type="GO" id="GO:0015385">
    <property type="term" value="F:sodium:proton antiporter activity"/>
    <property type="evidence" value="ECO:0007669"/>
    <property type="project" value="TreeGrafter"/>
</dbReference>
<dbReference type="EMBL" id="CAFBOM010000027">
    <property type="protein sequence ID" value="CAB4977107.1"/>
    <property type="molecule type" value="Genomic_DNA"/>
</dbReference>
<evidence type="ECO:0000256" key="4">
    <source>
        <dbReference type="ARBA" id="ARBA00022989"/>
    </source>
</evidence>
<feature type="transmembrane region" description="Helical" evidence="6">
    <location>
        <begin position="63"/>
        <end position="85"/>
    </location>
</feature>
<keyword evidence="3 6" id="KW-0812">Transmembrane</keyword>
<dbReference type="AlphaFoldDB" id="A0A6J7M8X5"/>
<evidence type="ECO:0000313" key="7">
    <source>
        <dbReference type="EMBL" id="CAB4977107.1"/>
    </source>
</evidence>
<gene>
    <name evidence="7" type="ORF">UFOPK3957_00267</name>
</gene>
<feature type="transmembrane region" description="Helical" evidence="6">
    <location>
        <begin position="167"/>
        <end position="186"/>
    </location>
</feature>
<sequence length="398" mass="41737">MSQPFFQRLSRRQRGWVAEQLRDETVGGGLLLLAAAIALLWANSPWADSYATLVDLEVGPASVGLNLSLGAWAADGLLSVFFLVVGLELKHELVVGSLSKPSRAAVPIAAALGGMVVPALLFAAVNSTMADGELAGWGIPMATDIAFALAVLAVIGRRLPVALRAFLLTLAVVDDLGAISVIAVFYSTHLELAWLSLAIICFVGYAIAQRRRVRSAWLYVPLALLAWYAMHESGVHATVTGVVLGLLTRVRPDAGEDSPPADRVANRLHPWSAALCVPIFAFFAAGVDLRSIGLGEALSAPVALGIMLGLVIGKPIGVVGTAWLVARFTRATLPRSIHWSDISAVGVLAGIGFTVSLLITELAFPGQPDTVAEAKTAVLAASVVAASLAAIALRLRRR</sequence>
<keyword evidence="2" id="KW-1003">Cell membrane</keyword>
<dbReference type="Gene3D" id="1.20.1530.10">
    <property type="entry name" value="Na+/H+ antiporter like domain"/>
    <property type="match status" value="1"/>
</dbReference>
<keyword evidence="4 6" id="KW-1133">Transmembrane helix</keyword>
<feature type="transmembrane region" description="Helical" evidence="6">
    <location>
        <begin position="376"/>
        <end position="395"/>
    </location>
</feature>
<evidence type="ECO:0000256" key="2">
    <source>
        <dbReference type="ARBA" id="ARBA00022475"/>
    </source>
</evidence>
<dbReference type="NCBIfam" id="TIGR00773">
    <property type="entry name" value="NhaA"/>
    <property type="match status" value="1"/>
</dbReference>
<dbReference type="PANTHER" id="PTHR30341:SF0">
    <property type="entry name" value="NA(+)_H(+) ANTIPORTER NHAA"/>
    <property type="match status" value="1"/>
</dbReference>
<dbReference type="GO" id="GO:0006885">
    <property type="term" value="P:regulation of pH"/>
    <property type="evidence" value="ECO:0007669"/>
    <property type="project" value="InterPro"/>
</dbReference>
<dbReference type="GO" id="GO:0005886">
    <property type="term" value="C:plasma membrane"/>
    <property type="evidence" value="ECO:0007669"/>
    <property type="project" value="UniProtKB-SubCell"/>
</dbReference>
<evidence type="ECO:0000256" key="6">
    <source>
        <dbReference type="SAM" id="Phobius"/>
    </source>
</evidence>
<protein>
    <submittedName>
        <fullName evidence="7">Unannotated protein</fullName>
    </submittedName>
</protein>
<accession>A0A6J7M8X5</accession>
<reference evidence="7" key="1">
    <citation type="submission" date="2020-05" db="EMBL/GenBank/DDBJ databases">
        <authorList>
            <person name="Chiriac C."/>
            <person name="Salcher M."/>
            <person name="Ghai R."/>
            <person name="Kavagutti S V."/>
        </authorList>
    </citation>
    <scope>NUCLEOTIDE SEQUENCE</scope>
</reference>
<feature type="transmembrane region" description="Helical" evidence="6">
    <location>
        <begin position="137"/>
        <end position="155"/>
    </location>
</feature>
<evidence type="ECO:0000256" key="3">
    <source>
        <dbReference type="ARBA" id="ARBA00022692"/>
    </source>
</evidence>
<feature type="transmembrane region" description="Helical" evidence="6">
    <location>
        <begin position="299"/>
        <end position="325"/>
    </location>
</feature>
<comment type="subcellular location">
    <subcellularLocation>
        <location evidence="1">Cell inner membrane</location>
        <topology evidence="1">Multi-pass membrane protein</topology>
    </subcellularLocation>
</comment>
<organism evidence="7">
    <name type="scientific">freshwater metagenome</name>
    <dbReference type="NCBI Taxonomy" id="449393"/>
    <lineage>
        <taxon>unclassified sequences</taxon>
        <taxon>metagenomes</taxon>
        <taxon>ecological metagenomes</taxon>
    </lineage>
</organism>
<dbReference type="InterPro" id="IPR023171">
    <property type="entry name" value="Na/H_antiporter_dom_sf"/>
</dbReference>
<proteinExistence type="inferred from homology"/>